<dbReference type="AlphaFoldDB" id="A0A1I1KY29"/>
<dbReference type="RefSeq" id="WP_074961663.1">
    <property type="nucleotide sequence ID" value="NZ_FOKQ01000017.1"/>
</dbReference>
<dbReference type="Proteomes" id="UP000182192">
    <property type="component" value="Unassembled WGS sequence"/>
</dbReference>
<gene>
    <name evidence="1" type="ORF">SAMN02910406_02122</name>
</gene>
<protein>
    <submittedName>
        <fullName evidence="1">Uncharacterized protein</fullName>
    </submittedName>
</protein>
<dbReference type="EMBL" id="FOKQ01000017">
    <property type="protein sequence ID" value="SFC65694.1"/>
    <property type="molecule type" value="Genomic_DNA"/>
</dbReference>
<accession>A0A1I1KY29</accession>
<name>A0A1I1KY29_RUMAL</name>
<proteinExistence type="predicted"/>
<reference evidence="1 2" key="1">
    <citation type="submission" date="2016-10" db="EMBL/GenBank/DDBJ databases">
        <authorList>
            <person name="de Groot N.N."/>
        </authorList>
    </citation>
    <scope>NUCLEOTIDE SEQUENCE [LARGE SCALE GENOMIC DNA]</scope>
    <source>
        <strain evidence="1 2">AR67</strain>
    </source>
</reference>
<evidence type="ECO:0000313" key="1">
    <source>
        <dbReference type="EMBL" id="SFC65694.1"/>
    </source>
</evidence>
<dbReference type="OrthoDB" id="1821418at2"/>
<organism evidence="1 2">
    <name type="scientific">Ruminococcus albus</name>
    <dbReference type="NCBI Taxonomy" id="1264"/>
    <lineage>
        <taxon>Bacteria</taxon>
        <taxon>Bacillati</taxon>
        <taxon>Bacillota</taxon>
        <taxon>Clostridia</taxon>
        <taxon>Eubacteriales</taxon>
        <taxon>Oscillospiraceae</taxon>
        <taxon>Ruminococcus</taxon>
    </lineage>
</organism>
<evidence type="ECO:0000313" key="2">
    <source>
        <dbReference type="Proteomes" id="UP000182192"/>
    </source>
</evidence>
<sequence length="144" mass="17489">MNKFFYKHFGDDVPASIENEYNRLLIQEYNQNVREYRNRVQTLDFYEVAEFFPDPASLPMYELEQEKERLHHKRLEYLPKALQLLKIEYPELYVLVIEYFFAQDKVTLAALAEVHAMSVDKIRYRIGLAKVKLREYYDLHEKMN</sequence>